<feature type="transmembrane region" description="Helical" evidence="7">
    <location>
        <begin position="67"/>
        <end position="86"/>
    </location>
</feature>
<evidence type="ECO:0000313" key="9">
    <source>
        <dbReference type="EMBL" id="MBM5570497.1"/>
    </source>
</evidence>
<keyword evidence="5 7" id="KW-1133">Transmembrane helix</keyword>
<dbReference type="Pfam" id="PF03458">
    <property type="entry name" value="Gly_transporter"/>
    <property type="match status" value="2"/>
</dbReference>
<protein>
    <submittedName>
        <fullName evidence="9">Trimeric intracellular cation channel family protein</fullName>
    </submittedName>
</protein>
<sequence length="211" mass="22798">MGECGVNIWFSLDVLYLIGTASFTISGYLIGARKRFDLLGVMILALLTAIGGGVIRDVLVNRIPRVFVDISPFYTIFATLGLAWLIKLQHKNKGVLFKLFIVADSIGLVAFSLAGAQLGIDLQLNLFGVCALSFITAIGGGLVRDMMVNDVPFILHEDFYGTVSILMALLLVLAYQLGFAGAAVTWVLFSLGLTLRLVAHKSELSLPKVDC</sequence>
<reference evidence="9 10" key="1">
    <citation type="submission" date="2019-11" db="EMBL/GenBank/DDBJ databases">
        <title>Novel Deefgea species.</title>
        <authorList>
            <person name="Han J.-H."/>
        </authorList>
    </citation>
    <scope>NUCLEOTIDE SEQUENCE [LARGE SCALE GENOMIC DNA]</scope>
    <source>
        <strain evidence="9 10">LMG 24817</strain>
    </source>
</reference>
<evidence type="ECO:0000256" key="1">
    <source>
        <dbReference type="ARBA" id="ARBA00004651"/>
    </source>
</evidence>
<evidence type="ECO:0000259" key="8">
    <source>
        <dbReference type="Pfam" id="PF03458"/>
    </source>
</evidence>
<feature type="transmembrane region" description="Helical" evidence="7">
    <location>
        <begin position="6"/>
        <end position="29"/>
    </location>
</feature>
<feature type="transmembrane region" description="Helical" evidence="7">
    <location>
        <begin position="126"/>
        <end position="147"/>
    </location>
</feature>
<name>A0ABS2C8L0_9NEIS</name>
<keyword evidence="4 7" id="KW-0812">Transmembrane</keyword>
<keyword evidence="6 7" id="KW-0472">Membrane</keyword>
<evidence type="ECO:0000256" key="3">
    <source>
        <dbReference type="ARBA" id="ARBA00022475"/>
    </source>
</evidence>
<feature type="domain" description="Glycine transporter" evidence="8">
    <location>
        <begin position="14"/>
        <end position="86"/>
    </location>
</feature>
<dbReference type="InterPro" id="IPR005115">
    <property type="entry name" value="Gly_transporter"/>
</dbReference>
<proteinExistence type="inferred from homology"/>
<feature type="transmembrane region" description="Helical" evidence="7">
    <location>
        <begin position="95"/>
        <end position="120"/>
    </location>
</feature>
<dbReference type="PANTHER" id="PTHR30506:SF3">
    <property type="entry name" value="UPF0126 INNER MEMBRANE PROTEIN YADS-RELATED"/>
    <property type="match status" value="1"/>
</dbReference>
<evidence type="ECO:0000256" key="7">
    <source>
        <dbReference type="SAM" id="Phobius"/>
    </source>
</evidence>
<accession>A0ABS2C8L0</accession>
<keyword evidence="3" id="KW-1003">Cell membrane</keyword>
<evidence type="ECO:0000256" key="4">
    <source>
        <dbReference type="ARBA" id="ARBA00022692"/>
    </source>
</evidence>
<feature type="domain" description="Glycine transporter" evidence="8">
    <location>
        <begin position="102"/>
        <end position="175"/>
    </location>
</feature>
<feature type="transmembrane region" description="Helical" evidence="7">
    <location>
        <begin position="36"/>
        <end position="55"/>
    </location>
</feature>
<keyword evidence="10" id="KW-1185">Reference proteome</keyword>
<dbReference type="Proteomes" id="UP001195660">
    <property type="component" value="Unassembled WGS sequence"/>
</dbReference>
<dbReference type="PANTHER" id="PTHR30506">
    <property type="entry name" value="INNER MEMBRANE PROTEIN"/>
    <property type="match status" value="1"/>
</dbReference>
<organism evidence="9 10">
    <name type="scientific">Deefgea chitinilytica</name>
    <dbReference type="NCBI Taxonomy" id="570276"/>
    <lineage>
        <taxon>Bacteria</taxon>
        <taxon>Pseudomonadati</taxon>
        <taxon>Pseudomonadota</taxon>
        <taxon>Betaproteobacteria</taxon>
        <taxon>Neisseriales</taxon>
        <taxon>Chitinibacteraceae</taxon>
        <taxon>Deefgea</taxon>
    </lineage>
</organism>
<comment type="subcellular location">
    <subcellularLocation>
        <location evidence="1">Cell membrane</location>
        <topology evidence="1">Multi-pass membrane protein</topology>
    </subcellularLocation>
</comment>
<dbReference type="EMBL" id="WOFE01000001">
    <property type="protein sequence ID" value="MBM5570497.1"/>
    <property type="molecule type" value="Genomic_DNA"/>
</dbReference>
<comment type="caution">
    <text evidence="9">The sequence shown here is derived from an EMBL/GenBank/DDBJ whole genome shotgun (WGS) entry which is preliminary data.</text>
</comment>
<comment type="similarity">
    <text evidence="2">Belongs to the UPF0126 family.</text>
</comment>
<gene>
    <name evidence="9" type="ORF">GM173_02765</name>
</gene>
<evidence type="ECO:0000256" key="6">
    <source>
        <dbReference type="ARBA" id="ARBA00023136"/>
    </source>
</evidence>
<evidence type="ECO:0000256" key="2">
    <source>
        <dbReference type="ARBA" id="ARBA00008193"/>
    </source>
</evidence>
<evidence type="ECO:0000256" key="5">
    <source>
        <dbReference type="ARBA" id="ARBA00022989"/>
    </source>
</evidence>
<evidence type="ECO:0000313" key="10">
    <source>
        <dbReference type="Proteomes" id="UP001195660"/>
    </source>
</evidence>
<feature type="transmembrane region" description="Helical" evidence="7">
    <location>
        <begin position="159"/>
        <end position="177"/>
    </location>
</feature>